<dbReference type="AlphaFoldDB" id="A0AAV5WCH5"/>
<evidence type="ECO:0000313" key="1">
    <source>
        <dbReference type="EMBL" id="GMT29591.1"/>
    </source>
</evidence>
<feature type="non-terminal residue" evidence="1">
    <location>
        <position position="1"/>
    </location>
</feature>
<dbReference type="EMBL" id="BTSY01000005">
    <property type="protein sequence ID" value="GMT29591.1"/>
    <property type="molecule type" value="Genomic_DNA"/>
</dbReference>
<keyword evidence="2" id="KW-1185">Reference proteome</keyword>
<organism evidence="1 2">
    <name type="scientific">Pristionchus fissidentatus</name>
    <dbReference type="NCBI Taxonomy" id="1538716"/>
    <lineage>
        <taxon>Eukaryota</taxon>
        <taxon>Metazoa</taxon>
        <taxon>Ecdysozoa</taxon>
        <taxon>Nematoda</taxon>
        <taxon>Chromadorea</taxon>
        <taxon>Rhabditida</taxon>
        <taxon>Rhabditina</taxon>
        <taxon>Diplogasteromorpha</taxon>
        <taxon>Diplogasteroidea</taxon>
        <taxon>Neodiplogasteridae</taxon>
        <taxon>Pristionchus</taxon>
    </lineage>
</organism>
<dbReference type="Proteomes" id="UP001432322">
    <property type="component" value="Unassembled WGS sequence"/>
</dbReference>
<name>A0AAV5WCH5_9BILA</name>
<protein>
    <submittedName>
        <fullName evidence="1">Uncharacterized protein</fullName>
    </submittedName>
</protein>
<accession>A0AAV5WCH5</accession>
<reference evidence="1" key="1">
    <citation type="submission" date="2023-10" db="EMBL/GenBank/DDBJ databases">
        <title>Genome assembly of Pristionchus species.</title>
        <authorList>
            <person name="Yoshida K."/>
            <person name="Sommer R.J."/>
        </authorList>
    </citation>
    <scope>NUCLEOTIDE SEQUENCE</scope>
    <source>
        <strain evidence="1">RS5133</strain>
    </source>
</reference>
<gene>
    <name evidence="1" type="ORF">PFISCL1PPCAC_20888</name>
</gene>
<comment type="caution">
    <text evidence="1">The sequence shown here is derived from an EMBL/GenBank/DDBJ whole genome shotgun (WGS) entry which is preliminary data.</text>
</comment>
<proteinExistence type="predicted"/>
<evidence type="ECO:0000313" key="2">
    <source>
        <dbReference type="Proteomes" id="UP001432322"/>
    </source>
</evidence>
<sequence length="74" mass="8155">DIRVAAVAGQQVYVLTTSRVTVSLHQCRKPCRLHVDVSEGRNPELAGSLARESLRWRQTTTYSPSSCRCVPGAE</sequence>